<dbReference type="RefSeq" id="WP_186981619.1">
    <property type="nucleotide sequence ID" value="NZ_JACOQH010000002.1"/>
</dbReference>
<dbReference type="Proteomes" id="UP000621540">
    <property type="component" value="Unassembled WGS sequence"/>
</dbReference>
<dbReference type="EMBL" id="JACOQH010000002">
    <property type="protein sequence ID" value="MBC5752986.1"/>
    <property type="molecule type" value="Genomic_DNA"/>
</dbReference>
<dbReference type="InterPro" id="IPR025466">
    <property type="entry name" value="DUF4317"/>
</dbReference>
<evidence type="ECO:0000313" key="2">
    <source>
        <dbReference type="Proteomes" id="UP000621540"/>
    </source>
</evidence>
<accession>A0ABR7I7S1</accession>
<gene>
    <name evidence="1" type="ORF">H8Z76_02925</name>
</gene>
<keyword evidence="2" id="KW-1185">Reference proteome</keyword>
<name>A0ABR7I7S1_9FIRM</name>
<reference evidence="1 2" key="1">
    <citation type="submission" date="2020-08" db="EMBL/GenBank/DDBJ databases">
        <title>Genome public.</title>
        <authorList>
            <person name="Liu C."/>
            <person name="Sun Q."/>
        </authorList>
    </citation>
    <scope>NUCLEOTIDE SEQUENCE [LARGE SCALE GENOMIC DNA]</scope>
    <source>
        <strain evidence="1 2">BX0805</strain>
    </source>
</reference>
<proteinExistence type="predicted"/>
<protein>
    <submittedName>
        <fullName evidence="1">DUF4317 family protein</fullName>
    </submittedName>
</protein>
<evidence type="ECO:0000313" key="1">
    <source>
        <dbReference type="EMBL" id="MBC5752986.1"/>
    </source>
</evidence>
<comment type="caution">
    <text evidence="1">The sequence shown here is derived from an EMBL/GenBank/DDBJ whole genome shotgun (WGS) entry which is preliminary data.</text>
</comment>
<organism evidence="1 2">
    <name type="scientific">Roseburia yibonii</name>
    <dbReference type="NCBI Taxonomy" id="2763063"/>
    <lineage>
        <taxon>Bacteria</taxon>
        <taxon>Bacillati</taxon>
        <taxon>Bacillota</taxon>
        <taxon>Clostridia</taxon>
        <taxon>Lachnospirales</taxon>
        <taxon>Lachnospiraceae</taxon>
        <taxon>Roseburia</taxon>
    </lineage>
</organism>
<dbReference type="Pfam" id="PF14199">
    <property type="entry name" value="DUF4317"/>
    <property type="match status" value="1"/>
</dbReference>
<sequence>MNKKEIAEIKKQFIPDNLSIREICTAYIDYNKNVICSSVSQFLTLPEKEQFKYMHIFEKTLSGRLGKNLVQVPVVENGCKMWLDRIRKEMIWDDMVARIIETYGFAENYMIVLIRGVYDIPGKSTAGDDMFDASDEVYDYIMCSLCPVNTGAAVLTYDREQNKIKSREREFWVDEPVDGFLWPAFSDRSTDLDNMLIYKKSPEAKQIYLIESLTGQAELTTPKEERAEFEKMLENVFEETPDYQTMRTIFQNLYEVQIETADNPELVKVGKEEIKHALTLAEISDQDMQNFETYYPKDRVFVLNNILDAKFKLKTDAVEIKVQPECMDNIETKVIDGQQWIMIPAAAAVEVNGICVDTIEHIKK</sequence>